<comment type="caution">
    <text evidence="1">The sequence shown here is derived from an EMBL/GenBank/DDBJ whole genome shotgun (WGS) entry which is preliminary data.</text>
</comment>
<dbReference type="VEuPathDB" id="VectorBase:HLOH_051989"/>
<reference evidence="1 2" key="1">
    <citation type="journal article" date="2020" name="Cell">
        <title>Large-Scale Comparative Analyses of Tick Genomes Elucidate Their Genetic Diversity and Vector Capacities.</title>
        <authorList>
            <consortium name="Tick Genome and Microbiome Consortium (TIGMIC)"/>
            <person name="Jia N."/>
            <person name="Wang J."/>
            <person name="Shi W."/>
            <person name="Du L."/>
            <person name="Sun Y."/>
            <person name="Zhan W."/>
            <person name="Jiang J.F."/>
            <person name="Wang Q."/>
            <person name="Zhang B."/>
            <person name="Ji P."/>
            <person name="Bell-Sakyi L."/>
            <person name="Cui X.M."/>
            <person name="Yuan T.T."/>
            <person name="Jiang B.G."/>
            <person name="Yang W.F."/>
            <person name="Lam T.T."/>
            <person name="Chang Q.C."/>
            <person name="Ding S.J."/>
            <person name="Wang X.J."/>
            <person name="Zhu J.G."/>
            <person name="Ruan X.D."/>
            <person name="Zhao L."/>
            <person name="Wei J.T."/>
            <person name="Ye R.Z."/>
            <person name="Que T.C."/>
            <person name="Du C.H."/>
            <person name="Zhou Y.H."/>
            <person name="Cheng J.X."/>
            <person name="Dai P.F."/>
            <person name="Guo W.B."/>
            <person name="Han X.H."/>
            <person name="Huang E.J."/>
            <person name="Li L.F."/>
            <person name="Wei W."/>
            <person name="Gao Y.C."/>
            <person name="Liu J.Z."/>
            <person name="Shao H.Z."/>
            <person name="Wang X."/>
            <person name="Wang C.C."/>
            <person name="Yang T.C."/>
            <person name="Huo Q.B."/>
            <person name="Li W."/>
            <person name="Chen H.Y."/>
            <person name="Chen S.E."/>
            <person name="Zhou L.G."/>
            <person name="Ni X.B."/>
            <person name="Tian J.H."/>
            <person name="Sheng Y."/>
            <person name="Liu T."/>
            <person name="Pan Y.S."/>
            <person name="Xia L.Y."/>
            <person name="Li J."/>
            <person name="Zhao F."/>
            <person name="Cao W.C."/>
        </authorList>
    </citation>
    <scope>NUCLEOTIDE SEQUENCE [LARGE SCALE GENOMIC DNA]</scope>
    <source>
        <strain evidence="1">HaeL-2018</strain>
    </source>
</reference>
<organism evidence="1 2">
    <name type="scientific">Haemaphysalis longicornis</name>
    <name type="common">Bush tick</name>
    <dbReference type="NCBI Taxonomy" id="44386"/>
    <lineage>
        <taxon>Eukaryota</taxon>
        <taxon>Metazoa</taxon>
        <taxon>Ecdysozoa</taxon>
        <taxon>Arthropoda</taxon>
        <taxon>Chelicerata</taxon>
        <taxon>Arachnida</taxon>
        <taxon>Acari</taxon>
        <taxon>Parasitiformes</taxon>
        <taxon>Ixodida</taxon>
        <taxon>Ixodoidea</taxon>
        <taxon>Ixodidae</taxon>
        <taxon>Haemaphysalinae</taxon>
        <taxon>Haemaphysalis</taxon>
    </lineage>
</organism>
<gene>
    <name evidence="1" type="ORF">HPB48_013247</name>
</gene>
<dbReference type="EMBL" id="JABSTR010000010">
    <property type="protein sequence ID" value="KAH9380530.1"/>
    <property type="molecule type" value="Genomic_DNA"/>
</dbReference>
<protein>
    <submittedName>
        <fullName evidence="1">Uncharacterized protein</fullName>
    </submittedName>
</protein>
<proteinExistence type="predicted"/>
<accession>A0A9J6GYM5</accession>
<dbReference type="AlphaFoldDB" id="A0A9J6GYM5"/>
<name>A0A9J6GYM5_HAELO</name>
<keyword evidence="2" id="KW-1185">Reference proteome</keyword>
<evidence type="ECO:0000313" key="1">
    <source>
        <dbReference type="EMBL" id="KAH9380530.1"/>
    </source>
</evidence>
<sequence length="178" mass="19610">MRNTANDDYHDTSSTTCHRDQRAGIKCSYPVKHPQRAHLRTYYSGIAALFDSVRPSSMSSSVVSVGPSHSCCKKLGEIHLVFPDTKAISNPLLNIVCPELNNNQTRLRHRRLCLCARIFPTRKSILLNTAVASKRSWLYVYTLGERLCSLRRITRVLSPAAAATGLKGAMSGTSGCST</sequence>
<evidence type="ECO:0000313" key="2">
    <source>
        <dbReference type="Proteomes" id="UP000821853"/>
    </source>
</evidence>
<dbReference type="Proteomes" id="UP000821853">
    <property type="component" value="Chromosome 8"/>
</dbReference>